<evidence type="ECO:0000313" key="2">
    <source>
        <dbReference type="EMBL" id="PWI75310.1"/>
    </source>
</evidence>
<evidence type="ECO:0000313" key="3">
    <source>
        <dbReference type="Proteomes" id="UP000245956"/>
    </source>
</evidence>
<reference evidence="2 3" key="1">
    <citation type="journal article" date="2016" name="Front. Microbiol.">
        <title>Genome and transcriptome sequences reveal the specific parasitism of the nematophagous Purpureocillium lilacinum 36-1.</title>
        <authorList>
            <person name="Xie J."/>
            <person name="Li S."/>
            <person name="Mo C."/>
            <person name="Xiao X."/>
            <person name="Peng D."/>
            <person name="Wang G."/>
            <person name="Xiao Y."/>
        </authorList>
    </citation>
    <scope>NUCLEOTIDE SEQUENCE [LARGE SCALE GENOMIC DNA]</scope>
    <source>
        <strain evidence="2 3">36-1</strain>
    </source>
</reference>
<dbReference type="AlphaFoldDB" id="A0A2U3ELI8"/>
<feature type="compositionally biased region" description="Low complexity" evidence="1">
    <location>
        <begin position="421"/>
        <end position="432"/>
    </location>
</feature>
<dbReference type="Proteomes" id="UP000245956">
    <property type="component" value="Unassembled WGS sequence"/>
</dbReference>
<proteinExistence type="predicted"/>
<feature type="region of interest" description="Disordered" evidence="1">
    <location>
        <begin position="386"/>
        <end position="471"/>
    </location>
</feature>
<comment type="caution">
    <text evidence="2">The sequence shown here is derived from an EMBL/GenBank/DDBJ whole genome shotgun (WGS) entry which is preliminary data.</text>
</comment>
<organism evidence="2 3">
    <name type="scientific">Purpureocillium lilacinum</name>
    <name type="common">Paecilomyces lilacinus</name>
    <dbReference type="NCBI Taxonomy" id="33203"/>
    <lineage>
        <taxon>Eukaryota</taxon>
        <taxon>Fungi</taxon>
        <taxon>Dikarya</taxon>
        <taxon>Ascomycota</taxon>
        <taxon>Pezizomycotina</taxon>
        <taxon>Sordariomycetes</taxon>
        <taxon>Hypocreomycetidae</taxon>
        <taxon>Hypocreales</taxon>
        <taxon>Ophiocordycipitaceae</taxon>
        <taxon>Purpureocillium</taxon>
    </lineage>
</organism>
<name>A0A2U3ELI8_PURLI</name>
<feature type="region of interest" description="Disordered" evidence="1">
    <location>
        <begin position="493"/>
        <end position="543"/>
    </location>
</feature>
<feature type="compositionally biased region" description="Low complexity" evidence="1">
    <location>
        <begin position="501"/>
        <end position="513"/>
    </location>
</feature>
<feature type="compositionally biased region" description="Basic and acidic residues" evidence="1">
    <location>
        <begin position="447"/>
        <end position="461"/>
    </location>
</feature>
<feature type="region of interest" description="Disordered" evidence="1">
    <location>
        <begin position="646"/>
        <end position="676"/>
    </location>
</feature>
<gene>
    <name evidence="2" type="ORF">PCL_05968</name>
</gene>
<feature type="compositionally biased region" description="Polar residues" evidence="1">
    <location>
        <begin position="514"/>
        <end position="530"/>
    </location>
</feature>
<dbReference type="EMBL" id="LCWV01000002">
    <property type="protein sequence ID" value="PWI75310.1"/>
    <property type="molecule type" value="Genomic_DNA"/>
</dbReference>
<protein>
    <submittedName>
        <fullName evidence="2">Uncharacterized protein</fullName>
    </submittedName>
</protein>
<accession>A0A2U3ELI8</accession>
<sequence>MLLQVSEWVRDGGGPSSAENAPAWRLKQDPLSGHEDWGYGGVLQGVAWHLEMHEHEHEHEHERRGVCMRACTERGRRLIGRRTTTIANAGTDTQAPEDECRGQQPSGRSWLEVMLGAWALTDRRGLDATPELEHRRKQLRIPRDKRIASSAAASRDGGQGWVLVTRDGRTGAAEPHVPRTPGGGAGGGGRIAIQDVPFLTVRSDGRPGIGGDGGFIPRDAVELEDGQRTEMAGRILLFLLVVVLAEGCKMELTSPDGWPRRCTTIETMSGHCTVATACTLCLAAWCRPWNFFHPGEACKQTGKGTAPRRIVPGMCRDRSRRRVGRMQSPYGEVGARSKTERHAAPCWAMHRGGGGLAGWLVAEPRAEDTYRRCRCTCHSPTLTCHSTEPSKSDRLELRRRRGPGPVKYGDQIQAGFPPHPHSQSSPSLQGPSRTGLVHRAGAHTHARHDATRHDTTRHGEHTLGIGTGLGSIFEPVNTITMAIKSCRASAADSVARHQRGSRSSSSSSSSSSSKQASRNSTEPANNSSHPSALFMPPRLPLTGDVQSHRQAMHCTQRGRLGFPASSHPTRIWRTRGDRTVQSADAPLACLSVCDCLRDELRAMRQSHLVNTYEDEVHFKEMETVVMSCTSAAGVSARVSSPMRALSRLADSGPGADTPCPRTKSPSPRCLPRETAN</sequence>
<evidence type="ECO:0000256" key="1">
    <source>
        <dbReference type="SAM" id="MobiDB-lite"/>
    </source>
</evidence>